<feature type="transmembrane region" description="Helical" evidence="1">
    <location>
        <begin position="157"/>
        <end position="174"/>
    </location>
</feature>
<dbReference type="AlphaFoldDB" id="A0A6N7WY76"/>
<keyword evidence="1" id="KW-0812">Transmembrane</keyword>
<gene>
    <name evidence="2" type="ORF">FYJ69_08635</name>
</gene>
<protein>
    <submittedName>
        <fullName evidence="2">Sensor histidine kinase</fullName>
    </submittedName>
</protein>
<feature type="transmembrane region" description="Helical" evidence="1">
    <location>
        <begin position="217"/>
        <end position="238"/>
    </location>
</feature>
<keyword evidence="2" id="KW-0418">Kinase</keyword>
<feature type="transmembrane region" description="Helical" evidence="1">
    <location>
        <begin position="82"/>
        <end position="105"/>
    </location>
</feature>
<dbReference type="RefSeq" id="WP_154541802.1">
    <property type="nucleotide sequence ID" value="NZ_VUND01000002.1"/>
</dbReference>
<comment type="caution">
    <text evidence="2">The sequence shown here is derived from an EMBL/GenBank/DDBJ whole genome shotgun (WGS) entry which is preliminary data.</text>
</comment>
<proteinExistence type="predicted"/>
<reference evidence="2 3" key="1">
    <citation type="submission" date="2019-08" db="EMBL/GenBank/DDBJ databases">
        <title>In-depth cultivation of the pig gut microbiome towards novel bacterial diversity and tailored functional studies.</title>
        <authorList>
            <person name="Wylensek D."/>
            <person name="Hitch T.C.A."/>
            <person name="Clavel T."/>
        </authorList>
    </citation>
    <scope>NUCLEOTIDE SEQUENCE [LARGE SCALE GENOMIC DNA]</scope>
    <source>
        <strain evidence="2 3">WB01_CNA04</strain>
    </source>
</reference>
<dbReference type="EMBL" id="VUND01000002">
    <property type="protein sequence ID" value="MST60961.1"/>
    <property type="molecule type" value="Genomic_DNA"/>
</dbReference>
<keyword evidence="1" id="KW-0472">Membrane</keyword>
<name>A0A6N7WY76_9ACTN</name>
<organism evidence="2 3">
    <name type="scientific">Parafannyhessea umbonata</name>
    <dbReference type="NCBI Taxonomy" id="604330"/>
    <lineage>
        <taxon>Bacteria</taxon>
        <taxon>Bacillati</taxon>
        <taxon>Actinomycetota</taxon>
        <taxon>Coriobacteriia</taxon>
        <taxon>Coriobacteriales</taxon>
        <taxon>Atopobiaceae</taxon>
        <taxon>Parafannyhessea</taxon>
    </lineage>
</organism>
<evidence type="ECO:0000313" key="2">
    <source>
        <dbReference type="EMBL" id="MST60961.1"/>
    </source>
</evidence>
<evidence type="ECO:0000256" key="1">
    <source>
        <dbReference type="SAM" id="Phobius"/>
    </source>
</evidence>
<dbReference type="Proteomes" id="UP000434342">
    <property type="component" value="Unassembled WGS sequence"/>
</dbReference>
<accession>A0A6N7WY76</accession>
<dbReference type="GO" id="GO:0016301">
    <property type="term" value="F:kinase activity"/>
    <property type="evidence" value="ECO:0007669"/>
    <property type="project" value="UniProtKB-KW"/>
</dbReference>
<feature type="transmembrane region" description="Helical" evidence="1">
    <location>
        <begin position="6"/>
        <end position="30"/>
    </location>
</feature>
<feature type="transmembrane region" description="Helical" evidence="1">
    <location>
        <begin position="42"/>
        <end position="62"/>
    </location>
</feature>
<keyword evidence="2" id="KW-0808">Transferase</keyword>
<keyword evidence="1" id="KW-1133">Transmembrane helix</keyword>
<evidence type="ECO:0000313" key="3">
    <source>
        <dbReference type="Proteomes" id="UP000434342"/>
    </source>
</evidence>
<feature type="transmembrane region" description="Helical" evidence="1">
    <location>
        <begin position="186"/>
        <end position="205"/>
    </location>
</feature>
<sequence>MAGSTSATVALLSILDMLARFVLGFAVFCHTLPPRDGRRRRVAVVLALAAAALVVALVPPYAGSGRGQIGIDLTSVHLDGRVAAAELALFSALLLAGVAGVRYLFEASTWTALFCCSAGYAVQNLASGATELAWILARGSVLSAGVARVQPFGAYRLLTWAFTLCAYLVTYRIVARRITAHGLALVSDRSMVVMMAVTILAIIGFDLVIKGLCDDGISLGAAVALRLVHGLVCVFVVWMEYELLVNRALDAENAASQRLLAERQRQYERGRRNMDALNRRVHDIRHAVMRTLRDAGSNVDRATSAQLMREIDVYDSAVRSGNEALDTALSEKRLLCLSKDIDLSVVADGHALDGVAPADAYALVGAALDAAIDAADAMPQGRRTISVVVRRTMGAASVHAECYCANAHPHPHATPALRALAEKYDGTATMLVRDGRLHVNIMLPEREA</sequence>